<protein>
    <recommendedName>
        <fullName evidence="2">Rhamnogalacturonase A/B/Epimerase-like pectate lyase domain-containing protein</fullName>
    </recommendedName>
</protein>
<dbReference type="PANTHER" id="PTHR33928:SF2">
    <property type="entry name" value="PECTATE LYASE SUPERFAMILY PROTEIN DOMAIN-CONTAINING PROTEIN-RELATED"/>
    <property type="match status" value="1"/>
</dbReference>
<feature type="transmembrane region" description="Helical" evidence="1">
    <location>
        <begin position="1252"/>
        <end position="1269"/>
    </location>
</feature>
<accession>A0AAV9UMW7</accession>
<reference evidence="3 4" key="1">
    <citation type="submission" date="2019-10" db="EMBL/GenBank/DDBJ databases">
        <authorList>
            <person name="Palmer J.M."/>
        </authorList>
    </citation>
    <scope>NUCLEOTIDE SEQUENCE [LARGE SCALE GENOMIC DNA]</scope>
    <source>
        <strain evidence="3 4">TWF696</strain>
    </source>
</reference>
<feature type="domain" description="Rhamnogalacturonase A/B/Epimerase-like pectate lyase" evidence="2">
    <location>
        <begin position="544"/>
        <end position="604"/>
    </location>
</feature>
<organism evidence="3 4">
    <name type="scientific">Orbilia brochopaga</name>
    <dbReference type="NCBI Taxonomy" id="3140254"/>
    <lineage>
        <taxon>Eukaryota</taxon>
        <taxon>Fungi</taxon>
        <taxon>Dikarya</taxon>
        <taxon>Ascomycota</taxon>
        <taxon>Pezizomycotina</taxon>
        <taxon>Orbiliomycetes</taxon>
        <taxon>Orbiliales</taxon>
        <taxon>Orbiliaceae</taxon>
        <taxon>Orbilia</taxon>
    </lineage>
</organism>
<name>A0AAV9UMW7_9PEZI</name>
<keyword evidence="1" id="KW-0812">Transmembrane</keyword>
<dbReference type="InterPro" id="IPR011050">
    <property type="entry name" value="Pectin_lyase_fold/virulence"/>
</dbReference>
<dbReference type="SUPFAM" id="SSF51126">
    <property type="entry name" value="Pectin lyase-like"/>
    <property type="match status" value="2"/>
</dbReference>
<proteinExistence type="predicted"/>
<dbReference type="InterPro" id="IPR012334">
    <property type="entry name" value="Pectin_lyas_fold"/>
</dbReference>
<dbReference type="InterPro" id="IPR039279">
    <property type="entry name" value="QRT3-like"/>
</dbReference>
<dbReference type="InterPro" id="IPR024535">
    <property type="entry name" value="RHGA/B-epi-like_pectate_lyase"/>
</dbReference>
<dbReference type="GO" id="GO:0004650">
    <property type="term" value="F:polygalacturonase activity"/>
    <property type="evidence" value="ECO:0007669"/>
    <property type="project" value="InterPro"/>
</dbReference>
<evidence type="ECO:0000256" key="1">
    <source>
        <dbReference type="SAM" id="Phobius"/>
    </source>
</evidence>
<evidence type="ECO:0000259" key="2">
    <source>
        <dbReference type="Pfam" id="PF12708"/>
    </source>
</evidence>
<dbReference type="Gene3D" id="2.160.20.10">
    <property type="entry name" value="Single-stranded right-handed beta-helix, Pectin lyase-like"/>
    <property type="match status" value="2"/>
</dbReference>
<dbReference type="Pfam" id="PF12708">
    <property type="entry name" value="Pect-lyase_RHGA_epim"/>
    <property type="match status" value="2"/>
</dbReference>
<sequence length="1367" mass="148494">MNIMRRKEPMAAFSPSAFLFFFCLYYFVFSSLASASAAGLLTAESRVHSASAQEIEAARKLVKDARAKAAVFNENRLAHPFRVHSWTRRTHSKRQLVNADTAPPALFPVSEEVARAAALLTEIDAANSTTGEPLHKRAGSWWMGNKQHRGSWPWGDDPSYQVFRDVTDAKWATGGAARCVADGKTDCTEAINNAMKAGKRCGEKCNGSTTKQAIIYFPPGKYLISSTIEIFFGTQMIGDAVDRPTIIASANFVGLGIFSVDHYVENGGLGPDGGAKQWYINTANFYRQIRNFVFDTRKVADIPTGDGSSGFPMCAIHYQVGQATSLTNLKFIMSGDQQRGVFAENGSGGHMSDLHFLGGGFGIWGGAQQFTTQRVVFDYVNVPVQLIWDWGWSWKSVSVRGGTTAFKLISADGTGEHNTGSILIMDSAFRDVGTVVEVFPVSSELKTGTTGIVLENVLFTSVGQGVVDTTGKSYLSGGSQSIKSWILGPAYLTEGSSRTFEIGHNLDITRDEGLLSSENEFGLPLNPYFERPKPQYTDVPWSEFVSVKSAGAKGDGVTDDSKVLQAIINTAAKGNKIVFFDAGTYILKFGLLIPSGSRIVGEAWAQLVATGPKFEDPYSTLPLIQVGSLGHSPGSVEIQDLLLTTKGPAAGATLTTWMLNPEKQGSIGMWDTHVRVGGATGTDLESKECPPSASADGTKCMGANMMMHISPYGSAYLENVWLWTADHDIDDPLLEDDSNGMVQCSIYVRRGLLVESTQPTWLYGTSSEHAIMYQYNFHAAKSVFATMIQTESPYYQPSPKPYEQFEKNLLKHAGDETYSDCPDGPGCDASWAVMITDSQSIYLAGAGLYSWFSSYDQTVCVDASNCQKALIRIRDSIGVQINNLVTIGATTMINMEEDTVESADNLAVGFHPFWSHITAWGAGETADPDDGWVQLGDPVDPCTDNYDTLEALDAAGDKIPEHCRAEYTLKTLQNVYDSSMSGFRDLVNNGYDEKFGYYADAFVKSAGRTVSNFTNNVGKDYFTCEVGEFSYCCSDCKSVGCKYCFEGSCYETCNHLSCWDTPPLLLRGVDRRQVHQRLKLKRVKVREPCPPDYSQRGAGPTNPYAQSVWWTIQPGKKDSFLNALNNATGIPLDKISFVAKHNRGNNCAPSSSADDGCWYTGIDYNFPQPSGYTKSDVINPKETVQEALYKAADLDEGLRGALFAVQMAAYDGDVYELIDAVSLPILTINAAIESMQEISKSGQEIKDEKRKATIILFVSAVCMIVPIAGQVIGSAAGLTGLGTALTILGAAGGVALDIYSVVDSKGNDPLAIFGLVLAPLAIRDIAVVSKAARIRRGMGAEQMAKMGPKVAKRMNIVSRISNVCRRR</sequence>
<keyword evidence="1" id="KW-1133">Transmembrane helix</keyword>
<feature type="transmembrane region" description="Helical" evidence="1">
    <location>
        <begin position="1276"/>
        <end position="1298"/>
    </location>
</feature>
<feature type="domain" description="Rhamnogalacturonase A/B/Epimerase-like pectate lyase" evidence="2">
    <location>
        <begin position="181"/>
        <end position="404"/>
    </location>
</feature>
<evidence type="ECO:0000313" key="3">
    <source>
        <dbReference type="EMBL" id="KAK6344349.1"/>
    </source>
</evidence>
<feature type="transmembrane region" description="Helical" evidence="1">
    <location>
        <begin position="1310"/>
        <end position="1328"/>
    </location>
</feature>
<keyword evidence="1" id="KW-0472">Membrane</keyword>
<dbReference type="PANTHER" id="PTHR33928">
    <property type="entry name" value="POLYGALACTURONASE QRT3"/>
    <property type="match status" value="1"/>
</dbReference>
<comment type="caution">
    <text evidence="3">The sequence shown here is derived from an EMBL/GenBank/DDBJ whole genome shotgun (WGS) entry which is preliminary data.</text>
</comment>
<gene>
    <name evidence="3" type="ORF">TWF696_007988</name>
</gene>
<dbReference type="Proteomes" id="UP001375240">
    <property type="component" value="Unassembled WGS sequence"/>
</dbReference>
<evidence type="ECO:0000313" key="4">
    <source>
        <dbReference type="Proteomes" id="UP001375240"/>
    </source>
</evidence>
<dbReference type="CDD" id="cd23668">
    <property type="entry name" value="GH55_beta13glucanase-like"/>
    <property type="match status" value="1"/>
</dbReference>
<keyword evidence="4" id="KW-1185">Reference proteome</keyword>
<dbReference type="EMBL" id="JAVHNQ010000006">
    <property type="protein sequence ID" value="KAK6344349.1"/>
    <property type="molecule type" value="Genomic_DNA"/>
</dbReference>